<name>A0A915I9T1_ROMCU</name>
<dbReference type="Proteomes" id="UP000887565">
    <property type="component" value="Unplaced"/>
</dbReference>
<sequence>MALQITDGKKSTIYKTQMKKERVEKIDKCKIHDMGFIVFLKLSNAQGPWWMPGDYPQIFMPYRRIRNPPFSCLKGGYVLQIADILFEIFKCVVEAGNFFGEHVE</sequence>
<dbReference type="AlphaFoldDB" id="A0A915I9T1"/>
<organism evidence="1 2">
    <name type="scientific">Romanomermis culicivorax</name>
    <name type="common">Nematode worm</name>
    <dbReference type="NCBI Taxonomy" id="13658"/>
    <lineage>
        <taxon>Eukaryota</taxon>
        <taxon>Metazoa</taxon>
        <taxon>Ecdysozoa</taxon>
        <taxon>Nematoda</taxon>
        <taxon>Enoplea</taxon>
        <taxon>Dorylaimia</taxon>
        <taxon>Mermithida</taxon>
        <taxon>Mermithoidea</taxon>
        <taxon>Mermithidae</taxon>
        <taxon>Romanomermis</taxon>
    </lineage>
</organism>
<accession>A0A915I9T1</accession>
<evidence type="ECO:0000313" key="2">
    <source>
        <dbReference type="WBParaSite" id="nRc.2.0.1.t10046-RA"/>
    </source>
</evidence>
<dbReference type="WBParaSite" id="nRc.2.0.1.t10046-RA">
    <property type="protein sequence ID" value="nRc.2.0.1.t10046-RA"/>
    <property type="gene ID" value="nRc.2.0.1.g10046"/>
</dbReference>
<protein>
    <submittedName>
        <fullName evidence="2">Uncharacterized protein</fullName>
    </submittedName>
</protein>
<proteinExistence type="predicted"/>
<keyword evidence="1" id="KW-1185">Reference proteome</keyword>
<reference evidence="2" key="1">
    <citation type="submission" date="2022-11" db="UniProtKB">
        <authorList>
            <consortium name="WormBaseParasite"/>
        </authorList>
    </citation>
    <scope>IDENTIFICATION</scope>
</reference>
<evidence type="ECO:0000313" key="1">
    <source>
        <dbReference type="Proteomes" id="UP000887565"/>
    </source>
</evidence>